<dbReference type="AlphaFoldDB" id="A0A166JRB5"/>
<proteinExistence type="predicted"/>
<sequence length="351" mass="40135">MFEEILMTAKVNINTVRSIIKTNNRLMEISFASGALFKTKICEETELVLNELLQDIPKAREWRIYDQCAVLTRLYAIYERFVEELISDWLILLPGLYPCYSDLEKTIRTTHQLGVGRLLTELNKSRYERLTVKKVMQGLFDGTTGEKKYELLPDAFLIHEQNLRRETLERLCANAGISNAWAWVEKHRSIKYFLEEIRGDQNSAEGELNEFISYRNDAAHGFPDEVLGVSTLLELCDFVDALSQALAELVTYQVIKRKESIGQIREIGKITEWFKKSNAGVARVEEIKLSIGNKLFLVNEEISCCYLVAINSIQIDGSSVNDLPTTTGMEVGLQFDLSAKKGLRLYQLELE</sequence>
<reference evidence="2 3" key="1">
    <citation type="submission" date="2016-04" db="EMBL/GenBank/DDBJ databases">
        <title>Draft Genome Assembly of the Bloom-forming Cyanobacterium Nodularia spumigena Strain CENA596 in Shrimp Production Ponds.</title>
        <authorList>
            <person name="Popin R.V."/>
            <person name="Rigonato J."/>
            <person name="Abreu V.A."/>
            <person name="Andreote A.P."/>
            <person name="Silveira S.B."/>
            <person name="Odebrecht C."/>
            <person name="Fiore M.F."/>
        </authorList>
    </citation>
    <scope>NUCLEOTIDE SEQUENCE [LARGE SCALE GENOMIC DNA]</scope>
    <source>
        <strain evidence="2 3">CENA596</strain>
    </source>
</reference>
<accession>A0A166JRB5</accession>
<dbReference type="Pfam" id="PF18735">
    <property type="entry name" value="HEPN_RiboL-PSP"/>
    <property type="match status" value="1"/>
</dbReference>
<organism evidence="2 3">
    <name type="scientific">Nodularia spumigena CENA596</name>
    <dbReference type="NCBI Taxonomy" id="1819295"/>
    <lineage>
        <taxon>Bacteria</taxon>
        <taxon>Bacillati</taxon>
        <taxon>Cyanobacteriota</taxon>
        <taxon>Cyanophyceae</taxon>
        <taxon>Nostocales</taxon>
        <taxon>Nodulariaceae</taxon>
        <taxon>Nodularia</taxon>
    </lineage>
</organism>
<gene>
    <name evidence="2" type="ORF">A2T98_09675</name>
</gene>
<dbReference type="OrthoDB" id="495899at2"/>
<protein>
    <recommendedName>
        <fullName evidence="1">RiboL-PSP-HEPN domain-containing protein</fullName>
    </recommendedName>
</protein>
<evidence type="ECO:0000313" key="3">
    <source>
        <dbReference type="Proteomes" id="UP000076555"/>
    </source>
</evidence>
<feature type="domain" description="RiboL-PSP-HEPN" evidence="1">
    <location>
        <begin position="49"/>
        <end position="250"/>
    </location>
</feature>
<evidence type="ECO:0000259" key="1">
    <source>
        <dbReference type="Pfam" id="PF18735"/>
    </source>
</evidence>
<comment type="caution">
    <text evidence="2">The sequence shown here is derived from an EMBL/GenBank/DDBJ whole genome shotgun (WGS) entry which is preliminary data.</text>
</comment>
<dbReference type="InterPro" id="IPR041519">
    <property type="entry name" value="HEPN_RiboL-PSP"/>
</dbReference>
<name>A0A166JRB5_NODSP</name>
<dbReference type="EMBL" id="LWAJ01000116">
    <property type="protein sequence ID" value="KZL50038.1"/>
    <property type="molecule type" value="Genomic_DNA"/>
</dbReference>
<evidence type="ECO:0000313" key="2">
    <source>
        <dbReference type="EMBL" id="KZL50038.1"/>
    </source>
</evidence>
<dbReference type="Proteomes" id="UP000076555">
    <property type="component" value="Unassembled WGS sequence"/>
</dbReference>